<feature type="transmembrane region" description="Helical" evidence="8">
    <location>
        <begin position="40"/>
        <end position="64"/>
    </location>
</feature>
<feature type="compositionally biased region" description="Low complexity" evidence="7">
    <location>
        <begin position="1"/>
        <end position="10"/>
    </location>
</feature>
<evidence type="ECO:0000313" key="10">
    <source>
        <dbReference type="Proteomes" id="UP001595696"/>
    </source>
</evidence>
<keyword evidence="6 8" id="KW-0472">Membrane</keyword>
<comment type="subcellular location">
    <subcellularLocation>
        <location evidence="1">Cell membrane</location>
    </subcellularLocation>
</comment>
<proteinExistence type="inferred from homology"/>
<keyword evidence="5 8" id="KW-1133">Transmembrane helix</keyword>
<evidence type="ECO:0000256" key="3">
    <source>
        <dbReference type="ARBA" id="ARBA00022475"/>
    </source>
</evidence>
<keyword evidence="3" id="KW-1003">Cell membrane</keyword>
<dbReference type="InterPro" id="IPR038468">
    <property type="entry name" value="MmpS_C"/>
</dbReference>
<dbReference type="Pfam" id="PF05423">
    <property type="entry name" value="Mycobact_memb"/>
    <property type="match status" value="1"/>
</dbReference>
<sequence length="167" mass="17434">MTDQYGHPQQYPAPPQGQYPGGYGPQGYAQPPRKKARWPWILGGIALVVLLGVGGCMALIAGAVNEVDREAKREVVVAYEVNGSGGTTSVTYSGRDFDIAQESAAPLPWNKAVTIDGLGKYVSLTAQNGADGEELSCRILVDGRVLSEQASSGPFSMVSCSGDAGGE</sequence>
<evidence type="ECO:0000313" key="9">
    <source>
        <dbReference type="EMBL" id="MFC3966070.1"/>
    </source>
</evidence>
<evidence type="ECO:0000256" key="1">
    <source>
        <dbReference type="ARBA" id="ARBA00004236"/>
    </source>
</evidence>
<evidence type="ECO:0000256" key="2">
    <source>
        <dbReference type="ARBA" id="ARBA00007531"/>
    </source>
</evidence>
<name>A0ABV8E2A0_9NOCA</name>
<evidence type="ECO:0000256" key="8">
    <source>
        <dbReference type="SAM" id="Phobius"/>
    </source>
</evidence>
<evidence type="ECO:0000256" key="4">
    <source>
        <dbReference type="ARBA" id="ARBA00022692"/>
    </source>
</evidence>
<gene>
    <name evidence="9" type="ORF">ACFO0B_29110</name>
</gene>
<feature type="region of interest" description="Disordered" evidence="7">
    <location>
        <begin position="1"/>
        <end position="30"/>
    </location>
</feature>
<reference evidence="10" key="1">
    <citation type="journal article" date="2019" name="Int. J. Syst. Evol. Microbiol.">
        <title>The Global Catalogue of Microorganisms (GCM) 10K type strain sequencing project: providing services to taxonomists for standard genome sequencing and annotation.</title>
        <authorList>
            <consortium name="The Broad Institute Genomics Platform"/>
            <consortium name="The Broad Institute Genome Sequencing Center for Infectious Disease"/>
            <person name="Wu L."/>
            <person name="Ma J."/>
        </authorList>
    </citation>
    <scope>NUCLEOTIDE SEQUENCE [LARGE SCALE GENOMIC DNA]</scope>
    <source>
        <strain evidence="10">CGMCC 4.7330</strain>
    </source>
</reference>
<keyword evidence="10" id="KW-1185">Reference proteome</keyword>
<keyword evidence="4 8" id="KW-0812">Transmembrane</keyword>
<evidence type="ECO:0000256" key="5">
    <source>
        <dbReference type="ARBA" id="ARBA00022989"/>
    </source>
</evidence>
<accession>A0ABV8E2A0</accession>
<dbReference type="InterPro" id="IPR008693">
    <property type="entry name" value="MmpS"/>
</dbReference>
<protein>
    <submittedName>
        <fullName evidence="9">MmpS family transport accessory protein</fullName>
    </submittedName>
</protein>
<organism evidence="9 10">
    <name type="scientific">Nocardia jiangsuensis</name>
    <dbReference type="NCBI Taxonomy" id="1691563"/>
    <lineage>
        <taxon>Bacteria</taxon>
        <taxon>Bacillati</taxon>
        <taxon>Actinomycetota</taxon>
        <taxon>Actinomycetes</taxon>
        <taxon>Mycobacteriales</taxon>
        <taxon>Nocardiaceae</taxon>
        <taxon>Nocardia</taxon>
    </lineage>
</organism>
<evidence type="ECO:0000256" key="7">
    <source>
        <dbReference type="SAM" id="MobiDB-lite"/>
    </source>
</evidence>
<comment type="caution">
    <text evidence="9">The sequence shown here is derived from an EMBL/GenBank/DDBJ whole genome shotgun (WGS) entry which is preliminary data.</text>
</comment>
<evidence type="ECO:0000256" key="6">
    <source>
        <dbReference type="ARBA" id="ARBA00023136"/>
    </source>
</evidence>
<dbReference type="RefSeq" id="WP_378616472.1">
    <property type="nucleotide sequence ID" value="NZ_JBHSAX010000033.1"/>
</dbReference>
<comment type="similarity">
    <text evidence="2">Belongs to the MmpS family.</text>
</comment>
<dbReference type="Gene3D" id="2.60.40.2880">
    <property type="entry name" value="MmpS1-5, C-terminal soluble domain"/>
    <property type="match status" value="1"/>
</dbReference>
<dbReference type="Proteomes" id="UP001595696">
    <property type="component" value="Unassembled WGS sequence"/>
</dbReference>
<dbReference type="EMBL" id="JBHSAX010000033">
    <property type="protein sequence ID" value="MFC3966070.1"/>
    <property type="molecule type" value="Genomic_DNA"/>
</dbReference>